<feature type="transmembrane region" description="Helical" evidence="1">
    <location>
        <begin position="174"/>
        <end position="197"/>
    </location>
</feature>
<feature type="transmembrane region" description="Helical" evidence="1">
    <location>
        <begin position="522"/>
        <end position="539"/>
    </location>
</feature>
<evidence type="ECO:0000256" key="1">
    <source>
        <dbReference type="SAM" id="Phobius"/>
    </source>
</evidence>
<dbReference type="GO" id="GO:0016747">
    <property type="term" value="F:acyltransferase activity, transferring groups other than amino-acyl groups"/>
    <property type="evidence" value="ECO:0007669"/>
    <property type="project" value="InterPro"/>
</dbReference>
<feature type="signal peptide" evidence="2">
    <location>
        <begin position="1"/>
        <end position="17"/>
    </location>
</feature>
<feature type="transmembrane region" description="Helical" evidence="1">
    <location>
        <begin position="406"/>
        <end position="427"/>
    </location>
</feature>
<evidence type="ECO:0000256" key="2">
    <source>
        <dbReference type="SAM" id="SignalP"/>
    </source>
</evidence>
<feature type="transmembrane region" description="Helical" evidence="1">
    <location>
        <begin position="313"/>
        <end position="335"/>
    </location>
</feature>
<feature type="transmembrane region" description="Helical" evidence="1">
    <location>
        <begin position="92"/>
        <end position="111"/>
    </location>
</feature>
<keyword evidence="5" id="KW-1185">Reference proteome</keyword>
<feature type="transmembrane region" description="Helical" evidence="1">
    <location>
        <begin position="286"/>
        <end position="306"/>
    </location>
</feature>
<feature type="transmembrane region" description="Helical" evidence="1">
    <location>
        <begin position="447"/>
        <end position="467"/>
    </location>
</feature>
<dbReference type="PANTHER" id="PTHR11161:SF0">
    <property type="entry name" value="O-ACYLTRANSFERASE LIKE PROTEIN"/>
    <property type="match status" value="1"/>
</dbReference>
<comment type="caution">
    <text evidence="4">The sequence shown here is derived from an EMBL/GenBank/DDBJ whole genome shotgun (WGS) entry which is preliminary data.</text>
</comment>
<feature type="transmembrane region" description="Helical" evidence="1">
    <location>
        <begin position="479"/>
        <end position="502"/>
    </location>
</feature>
<dbReference type="AlphaFoldDB" id="A0A834IA41"/>
<keyword evidence="1" id="KW-1133">Transmembrane helix</keyword>
<keyword evidence="2" id="KW-0732">Signal</keyword>
<keyword evidence="1" id="KW-0472">Membrane</keyword>
<dbReference type="Proteomes" id="UP000625711">
    <property type="component" value="Unassembled WGS sequence"/>
</dbReference>
<protein>
    <recommendedName>
        <fullName evidence="3">Acyltransferase 3 domain-containing protein</fullName>
    </recommendedName>
</protein>
<dbReference type="EMBL" id="JAACXV010014142">
    <property type="protein sequence ID" value="KAF7270027.1"/>
    <property type="molecule type" value="Genomic_DNA"/>
</dbReference>
<dbReference type="OrthoDB" id="10265389at2759"/>
<dbReference type="PANTHER" id="PTHR11161">
    <property type="entry name" value="O-ACYLTRANSFERASE"/>
    <property type="match status" value="1"/>
</dbReference>
<feature type="domain" description="Acyltransferase 3" evidence="3">
    <location>
        <begin position="137"/>
        <end position="533"/>
    </location>
</feature>
<evidence type="ECO:0000259" key="3">
    <source>
        <dbReference type="Pfam" id="PF01757"/>
    </source>
</evidence>
<organism evidence="4 5">
    <name type="scientific">Rhynchophorus ferrugineus</name>
    <name type="common">Red palm weevil</name>
    <name type="synonym">Curculio ferrugineus</name>
    <dbReference type="NCBI Taxonomy" id="354439"/>
    <lineage>
        <taxon>Eukaryota</taxon>
        <taxon>Metazoa</taxon>
        <taxon>Ecdysozoa</taxon>
        <taxon>Arthropoda</taxon>
        <taxon>Hexapoda</taxon>
        <taxon>Insecta</taxon>
        <taxon>Pterygota</taxon>
        <taxon>Neoptera</taxon>
        <taxon>Endopterygota</taxon>
        <taxon>Coleoptera</taxon>
        <taxon>Polyphaga</taxon>
        <taxon>Cucujiformia</taxon>
        <taxon>Curculionidae</taxon>
        <taxon>Dryophthorinae</taxon>
        <taxon>Rhynchophorus</taxon>
    </lineage>
</organism>
<accession>A0A834IA41</accession>
<feature type="transmembrane region" description="Helical" evidence="1">
    <location>
        <begin position="217"/>
        <end position="241"/>
    </location>
</feature>
<name>A0A834IA41_RHYFE</name>
<feature type="transmembrane region" description="Helical" evidence="1">
    <location>
        <begin position="141"/>
        <end position="162"/>
    </location>
</feature>
<evidence type="ECO:0000313" key="4">
    <source>
        <dbReference type="EMBL" id="KAF7270027.1"/>
    </source>
</evidence>
<feature type="chain" id="PRO_5032966175" description="Acyltransferase 3 domain-containing protein" evidence="2">
    <location>
        <begin position="18"/>
        <end position="560"/>
    </location>
</feature>
<feature type="transmembrane region" description="Helical" evidence="1">
    <location>
        <begin position="361"/>
        <end position="385"/>
    </location>
</feature>
<dbReference type="InterPro" id="IPR052728">
    <property type="entry name" value="O2_lipid_transport_reg"/>
</dbReference>
<keyword evidence="1" id="KW-0812">Transmembrane</keyword>
<reference evidence="4" key="1">
    <citation type="submission" date="2020-08" db="EMBL/GenBank/DDBJ databases">
        <title>Genome sequencing and assembly of the red palm weevil Rhynchophorus ferrugineus.</title>
        <authorList>
            <person name="Dias G.B."/>
            <person name="Bergman C.M."/>
            <person name="Manee M."/>
        </authorList>
    </citation>
    <scope>NUCLEOTIDE SEQUENCE</scope>
    <source>
        <strain evidence="4">AA-2017</strain>
        <tissue evidence="4">Whole larva</tissue>
    </source>
</reference>
<evidence type="ECO:0000313" key="5">
    <source>
        <dbReference type="Proteomes" id="UP000625711"/>
    </source>
</evidence>
<sequence>MWFRKVLPCWWIIFVVAARCEEIVSDEEYATIPDVFYQDNFDKCMMRKEKAHFCSFSYKLEPLDHTKPPEMWRIIKARVQNPIRKMTPSHQYQVGTIFSIYLAFVLFASFYEGYKRNWIRLKTVNSTHEIERLRCIQGMRLYNTALVVFSHTALSLISGPVANARYPESLHENVARLIFSSGPLCVGTFFLFSTFLLSNGLFDHLRDKKTLDLKLILFVIFNRIFRLTPTVLVVVLFHATWLRHLGNGPWWNDFVGYEYQKCRMNGWTNLIYINNWYDTFVMCLPVTWYLALDTQYFVMALFFISFLKSHEKYLYWIIGGTMSVIFVTTFIQNYYHDFSGLILPIPEYFYGMRNLLGSFQFHYQVGSFIGNLSPAVAGIGIGYYFCNHKNDSPDQYIFRTKCRQTLWWWCTFIIALLFLIIPGSMILNYEAAHDRFWASMYVAISRPLFAFIIGTGLIGFSEGIGWLAVRVTNWPPTYVLGRLTFSVYLIHMSINLITPAILRYSAYVNDYVTVTKFLGDIFFIYIIATLLALFVELPVSQLQKIIFKQPGTKKKVDKEE</sequence>
<dbReference type="InterPro" id="IPR002656">
    <property type="entry name" value="Acyl_transf_3_dom"/>
</dbReference>
<proteinExistence type="predicted"/>
<gene>
    <name evidence="4" type="ORF">GWI33_016969</name>
</gene>
<dbReference type="Pfam" id="PF01757">
    <property type="entry name" value="Acyl_transf_3"/>
    <property type="match status" value="1"/>
</dbReference>